<feature type="transmembrane region" description="Helical" evidence="7">
    <location>
        <begin position="98"/>
        <end position="116"/>
    </location>
</feature>
<feature type="transmembrane region" description="Helical" evidence="7">
    <location>
        <begin position="152"/>
        <end position="171"/>
    </location>
</feature>
<evidence type="ECO:0000256" key="4">
    <source>
        <dbReference type="ARBA" id="ARBA00022989"/>
    </source>
</evidence>
<sequence length="697" mass="74473">MTEEGASRTGAASEPPTEPAPPDGPDVPEQRREEESASAGLTTAPLDADQPAGPAGTAVPGSFAGTRAPGVGGALSWLARELLGWARWFWRQLTSMRVALLLLLLLALASIPGSLIPQQRADAALADDFRRRNPGLSQLYDRLQLFEVYSSVWFSAIYLLLFISLIGCILPRTWQFVGQLRGRPPRAPRRLDRMPAYTTWRTATPPDEVLAAARRRLRRRRFRTDLADTPGREGQVAAEKGFLREAGNLLFHLALLVMLIAFAAGQLYHSEGGKLVVEGTGFTNALPQYDDFSAGQLYDVDELERFGFTLDRFHYEYSREGIDIGTPTDFRADITYWTDDGTERSGEIAVNHPLRIGDAKVRLLGHGYAPVVTVTDAEGNTAYQGPVPFLPQDNGFTSTGVIKVPSAVGPDGERDQLGFQGFFNPTYNLDEVRGPHSTFPEPDRPMLTLNAFHGDLGISAGLPQNVYQLDTENMEQLTDESGDLFRFDLMPGQSIDLPDGRGTLTFERFENWATFQIASREGNSWALIGALAAILGLVGSLFLQRRRVWVRARTDAEGLTVVEMASLGRTESHRVPEELAELAAALQPDAPMEPEPTEGDAATDAGGDGAGADAAGAEGAGAEGETAGGADVEAAAGTAADARGAAGPEGDAATGAGAGDATDPETVAATDAESADQQTADPDPKPEDPASSAEGAR</sequence>
<reference evidence="10" key="1">
    <citation type="submission" date="2023-07" db="EMBL/GenBank/DDBJ databases">
        <title>30 novel species of actinomycetes from the DSMZ collection.</title>
        <authorList>
            <person name="Nouioui I."/>
        </authorList>
    </citation>
    <scope>NUCLEOTIDE SEQUENCE [LARGE SCALE GENOMIC DNA]</scope>
    <source>
        <strain evidence="10">DSM 44915</strain>
    </source>
</reference>
<evidence type="ECO:0000313" key="9">
    <source>
        <dbReference type="EMBL" id="MDT0270366.1"/>
    </source>
</evidence>
<feature type="domain" description="ResB-like" evidence="8">
    <location>
        <begin position="96"/>
        <end position="579"/>
    </location>
</feature>
<evidence type="ECO:0000256" key="7">
    <source>
        <dbReference type="SAM" id="Phobius"/>
    </source>
</evidence>
<evidence type="ECO:0000256" key="6">
    <source>
        <dbReference type="SAM" id="MobiDB-lite"/>
    </source>
</evidence>
<dbReference type="InterPro" id="IPR023494">
    <property type="entry name" value="Cyt_c_bgen_Ccs1/CcsB/ResB"/>
</dbReference>
<dbReference type="Proteomes" id="UP001183410">
    <property type="component" value="Unassembled WGS sequence"/>
</dbReference>
<protein>
    <submittedName>
        <fullName evidence="9">Cytochrome c biogenesis protein ResB</fullName>
    </submittedName>
</protein>
<proteinExistence type="predicted"/>
<keyword evidence="4 7" id="KW-1133">Transmembrane helix</keyword>
<keyword evidence="5 7" id="KW-0472">Membrane</keyword>
<keyword evidence="3" id="KW-0201">Cytochrome c-type biogenesis</keyword>
<feature type="compositionally biased region" description="Low complexity" evidence="6">
    <location>
        <begin position="623"/>
        <end position="666"/>
    </location>
</feature>
<evidence type="ECO:0000259" key="8">
    <source>
        <dbReference type="Pfam" id="PF05140"/>
    </source>
</evidence>
<dbReference type="InterPro" id="IPR007816">
    <property type="entry name" value="ResB-like_domain"/>
</dbReference>
<evidence type="ECO:0000313" key="10">
    <source>
        <dbReference type="Proteomes" id="UP001183410"/>
    </source>
</evidence>
<keyword evidence="2 7" id="KW-0812">Transmembrane</keyword>
<feature type="region of interest" description="Disordered" evidence="6">
    <location>
        <begin position="1"/>
        <end position="61"/>
    </location>
</feature>
<comment type="caution">
    <text evidence="9">The sequence shown here is derived from an EMBL/GenBank/DDBJ whole genome shotgun (WGS) entry which is preliminary data.</text>
</comment>
<evidence type="ECO:0000256" key="3">
    <source>
        <dbReference type="ARBA" id="ARBA00022748"/>
    </source>
</evidence>
<dbReference type="PANTHER" id="PTHR31566">
    <property type="entry name" value="CYTOCHROME C BIOGENESIS PROTEIN CCS1, CHLOROPLASTIC"/>
    <property type="match status" value="1"/>
</dbReference>
<feature type="transmembrane region" description="Helical" evidence="7">
    <location>
        <begin position="249"/>
        <end position="268"/>
    </location>
</feature>
<dbReference type="Pfam" id="PF05140">
    <property type="entry name" value="ResB"/>
    <property type="match status" value="1"/>
</dbReference>
<feature type="region of interest" description="Disordered" evidence="6">
    <location>
        <begin position="589"/>
        <end position="697"/>
    </location>
</feature>
<gene>
    <name evidence="9" type="ORF">RM844_29250</name>
</gene>
<organism evidence="9 10">
    <name type="scientific">Streptomyces chisholmiae</name>
    <dbReference type="NCBI Taxonomy" id="3075540"/>
    <lineage>
        <taxon>Bacteria</taxon>
        <taxon>Bacillati</taxon>
        <taxon>Actinomycetota</taxon>
        <taxon>Actinomycetes</taxon>
        <taxon>Kitasatosporales</taxon>
        <taxon>Streptomycetaceae</taxon>
        <taxon>Streptomyces</taxon>
    </lineage>
</organism>
<feature type="compositionally biased region" description="Pro residues" evidence="6">
    <location>
        <begin position="16"/>
        <end position="25"/>
    </location>
</feature>
<evidence type="ECO:0000256" key="2">
    <source>
        <dbReference type="ARBA" id="ARBA00022692"/>
    </source>
</evidence>
<name>A0ABU2K019_9ACTN</name>
<dbReference type="EMBL" id="JAVREO010000026">
    <property type="protein sequence ID" value="MDT0270366.1"/>
    <property type="molecule type" value="Genomic_DNA"/>
</dbReference>
<accession>A0ABU2K019</accession>
<feature type="transmembrane region" description="Helical" evidence="7">
    <location>
        <begin position="525"/>
        <end position="543"/>
    </location>
</feature>
<dbReference type="PANTHER" id="PTHR31566:SF0">
    <property type="entry name" value="CYTOCHROME C BIOGENESIS PROTEIN CCS1, CHLOROPLASTIC"/>
    <property type="match status" value="1"/>
</dbReference>
<feature type="compositionally biased region" description="Low complexity" evidence="6">
    <location>
        <begin position="599"/>
        <end position="617"/>
    </location>
</feature>
<comment type="subcellular location">
    <subcellularLocation>
        <location evidence="1">Membrane</location>
        <topology evidence="1">Multi-pass membrane protein</topology>
    </subcellularLocation>
</comment>
<keyword evidence="10" id="KW-1185">Reference proteome</keyword>
<dbReference type="RefSeq" id="WP_311670433.1">
    <property type="nucleotide sequence ID" value="NZ_JAVREO010000026.1"/>
</dbReference>
<evidence type="ECO:0000256" key="1">
    <source>
        <dbReference type="ARBA" id="ARBA00004141"/>
    </source>
</evidence>
<evidence type="ECO:0000256" key="5">
    <source>
        <dbReference type="ARBA" id="ARBA00023136"/>
    </source>
</evidence>